<proteinExistence type="predicted"/>
<evidence type="ECO:0000256" key="1">
    <source>
        <dbReference type="SAM" id="SignalP"/>
    </source>
</evidence>
<gene>
    <name evidence="2" type="ORF">GWI33_019785</name>
</gene>
<protein>
    <submittedName>
        <fullName evidence="2">Uncharacterized protein</fullName>
    </submittedName>
</protein>
<dbReference type="Proteomes" id="UP000625711">
    <property type="component" value="Unassembled WGS sequence"/>
</dbReference>
<dbReference type="AlphaFoldDB" id="A0A834M058"/>
<comment type="caution">
    <text evidence="2">The sequence shown here is derived from an EMBL/GenBank/DDBJ whole genome shotgun (WGS) entry which is preliminary data.</text>
</comment>
<reference evidence="2" key="1">
    <citation type="submission" date="2020-08" db="EMBL/GenBank/DDBJ databases">
        <title>Genome sequencing and assembly of the red palm weevil Rhynchophorus ferrugineus.</title>
        <authorList>
            <person name="Dias G.B."/>
            <person name="Bergman C.M."/>
            <person name="Manee M."/>
        </authorList>
    </citation>
    <scope>NUCLEOTIDE SEQUENCE</scope>
    <source>
        <strain evidence="2">AA-2017</strain>
        <tissue evidence="2">Whole larva</tissue>
    </source>
</reference>
<keyword evidence="1" id="KW-0732">Signal</keyword>
<name>A0A834M058_RHYFE</name>
<feature type="chain" id="PRO_5032511699" evidence="1">
    <location>
        <begin position="20"/>
        <end position="105"/>
    </location>
</feature>
<organism evidence="2 3">
    <name type="scientific">Rhynchophorus ferrugineus</name>
    <name type="common">Red palm weevil</name>
    <name type="synonym">Curculio ferrugineus</name>
    <dbReference type="NCBI Taxonomy" id="354439"/>
    <lineage>
        <taxon>Eukaryota</taxon>
        <taxon>Metazoa</taxon>
        <taxon>Ecdysozoa</taxon>
        <taxon>Arthropoda</taxon>
        <taxon>Hexapoda</taxon>
        <taxon>Insecta</taxon>
        <taxon>Pterygota</taxon>
        <taxon>Neoptera</taxon>
        <taxon>Endopterygota</taxon>
        <taxon>Coleoptera</taxon>
        <taxon>Polyphaga</taxon>
        <taxon>Cucujiformia</taxon>
        <taxon>Curculionidae</taxon>
        <taxon>Dryophthorinae</taxon>
        <taxon>Rhynchophorus</taxon>
    </lineage>
</organism>
<evidence type="ECO:0000313" key="3">
    <source>
        <dbReference type="Proteomes" id="UP000625711"/>
    </source>
</evidence>
<keyword evidence="3" id="KW-1185">Reference proteome</keyword>
<evidence type="ECO:0000313" key="2">
    <source>
        <dbReference type="EMBL" id="KAF7266951.1"/>
    </source>
</evidence>
<accession>A0A834M058</accession>
<dbReference type="EMBL" id="JAACXV010014484">
    <property type="protein sequence ID" value="KAF7266951.1"/>
    <property type="molecule type" value="Genomic_DNA"/>
</dbReference>
<sequence>MFTFALLGLLILLIPDVNSTPAGQPEGELTQAFSGQGWRSARDGRSAPVCPYSPLEYGYDRESVVSALRRRLRNHLRWFMGWDWRDWLLAGPCSVICLSLFTLKF</sequence>
<feature type="signal peptide" evidence="1">
    <location>
        <begin position="1"/>
        <end position="19"/>
    </location>
</feature>